<evidence type="ECO:0000313" key="6">
    <source>
        <dbReference type="EMBL" id="MCS0583506.1"/>
    </source>
</evidence>
<evidence type="ECO:0000256" key="3">
    <source>
        <dbReference type="ARBA" id="ARBA00022750"/>
    </source>
</evidence>
<dbReference type="InterPro" id="IPR034122">
    <property type="entry name" value="Retropepsin-like_bacterial"/>
</dbReference>
<dbReference type="PANTHER" id="PTHR12917">
    <property type="entry name" value="ASPARTYL PROTEASE DDI-RELATED"/>
    <property type="match status" value="1"/>
</dbReference>
<feature type="signal peptide" evidence="5">
    <location>
        <begin position="1"/>
        <end position="26"/>
    </location>
</feature>
<dbReference type="PROSITE" id="PS51257">
    <property type="entry name" value="PROKAR_LIPOPROTEIN"/>
    <property type="match status" value="1"/>
</dbReference>
<keyword evidence="5" id="KW-0732">Signal</keyword>
<dbReference type="EMBL" id="JANUGW010000013">
    <property type="protein sequence ID" value="MCS0583506.1"/>
    <property type="molecule type" value="Genomic_DNA"/>
</dbReference>
<evidence type="ECO:0000313" key="7">
    <source>
        <dbReference type="Proteomes" id="UP001204151"/>
    </source>
</evidence>
<dbReference type="Pfam" id="PF13975">
    <property type="entry name" value="gag-asp_proteas"/>
    <property type="match status" value="2"/>
</dbReference>
<evidence type="ECO:0000256" key="1">
    <source>
        <dbReference type="ARBA" id="ARBA00009136"/>
    </source>
</evidence>
<dbReference type="CDD" id="cd05483">
    <property type="entry name" value="retropepsin_like_bacteria"/>
    <property type="match status" value="2"/>
</dbReference>
<evidence type="ECO:0000256" key="2">
    <source>
        <dbReference type="ARBA" id="ARBA00022670"/>
    </source>
</evidence>
<dbReference type="Gene3D" id="2.40.70.10">
    <property type="entry name" value="Acid Proteases"/>
    <property type="match status" value="2"/>
</dbReference>
<dbReference type="Proteomes" id="UP001204151">
    <property type="component" value="Unassembled WGS sequence"/>
</dbReference>
<dbReference type="PROSITE" id="PS00141">
    <property type="entry name" value="ASP_PROTEASE"/>
    <property type="match status" value="1"/>
</dbReference>
<gene>
    <name evidence="6" type="ORF">NX784_18095</name>
</gene>
<proteinExistence type="inferred from homology"/>
<keyword evidence="3" id="KW-0064">Aspartyl protease</keyword>
<dbReference type="InterPro" id="IPR001969">
    <property type="entry name" value="Aspartic_peptidase_AS"/>
</dbReference>
<feature type="chain" id="PRO_5047371842" evidence="5">
    <location>
        <begin position="27"/>
        <end position="501"/>
    </location>
</feature>
<dbReference type="PANTHER" id="PTHR12917:SF1">
    <property type="entry name" value="AT13091P"/>
    <property type="match status" value="1"/>
</dbReference>
<comment type="caution">
    <text evidence="6">The sequence shown here is derived from an EMBL/GenBank/DDBJ whole genome shotgun (WGS) entry which is preliminary data.</text>
</comment>
<keyword evidence="4" id="KW-0378">Hydrolase</keyword>
<dbReference type="InterPro" id="IPR021109">
    <property type="entry name" value="Peptidase_aspartic_dom_sf"/>
</dbReference>
<dbReference type="InterPro" id="IPR011990">
    <property type="entry name" value="TPR-like_helical_dom_sf"/>
</dbReference>
<dbReference type="SUPFAM" id="SSF81901">
    <property type="entry name" value="HCP-like"/>
    <property type="match status" value="1"/>
</dbReference>
<evidence type="ECO:0000256" key="5">
    <source>
        <dbReference type="SAM" id="SignalP"/>
    </source>
</evidence>
<keyword evidence="7" id="KW-1185">Reference proteome</keyword>
<keyword evidence="2" id="KW-0645">Protease</keyword>
<sequence>MLNTKFLTRCGAALCAALLHGAPAYAAGSCQYVQLAKLPIHYRGAGLEITVDGRINGKPATMLADTGAYAILLTAPGAEAFQLKRREAFEYAIGVGGRSDMHEAYLDEFSIGGTRPAKGWARVVEDMGEKPPYDAIAGVPFLMQTDLEVALADKELRFFQASGCDDAFLAYWDRNAVKIPYRRQGAPWPVFSIEINGNLMSAIIDTGTTASTITAYAARKFGLATSKPDPKELSYTTGGGTRRVPTWITHTQSIKIGGETILDADIQVIDDRGRSDVDVILGADFLRAHRVLFAISQQNIYLSYLGGDVFMPRATIEPWMRKEAENGNPDAQMRLARHYLHGKGVARDEVQAQVWLDKAAALGHVEANLTDGYRKLKAERYADAASRLQAVLAKTDDGRFEALALYRARVGSGQQALGAEELAARFARFDKAAWPAPIAEYFLGHIDGTRLQALAAADADFARERGCDALDEMTGLHLAQGNAAAAEPFKAAWNKSCATAP</sequence>
<dbReference type="InterPro" id="IPR006597">
    <property type="entry name" value="Sel1-like"/>
</dbReference>
<evidence type="ECO:0000256" key="4">
    <source>
        <dbReference type="ARBA" id="ARBA00022801"/>
    </source>
</evidence>
<dbReference type="Pfam" id="PF08238">
    <property type="entry name" value="Sel1"/>
    <property type="match status" value="1"/>
</dbReference>
<accession>A0ABT1ZUD3</accession>
<dbReference type="SUPFAM" id="SSF50630">
    <property type="entry name" value="Acid proteases"/>
    <property type="match status" value="2"/>
</dbReference>
<protein>
    <submittedName>
        <fullName evidence="6">Retroviral-like aspartic protease family protein</fullName>
    </submittedName>
</protein>
<dbReference type="Gene3D" id="1.25.40.10">
    <property type="entry name" value="Tetratricopeptide repeat domain"/>
    <property type="match status" value="1"/>
</dbReference>
<comment type="similarity">
    <text evidence="1">Belongs to the DDI1 family.</text>
</comment>
<dbReference type="SMART" id="SM00671">
    <property type="entry name" value="SEL1"/>
    <property type="match status" value="1"/>
</dbReference>
<name>A0ABT1ZUD3_9BURK</name>
<reference evidence="6 7" key="1">
    <citation type="submission" date="2022-08" db="EMBL/GenBank/DDBJ databases">
        <title>Reclassification of Massilia species as members of the genera Telluria, Duganella, Pseudoduganella, Mokoshia gen. nov. and Zemynaea gen. nov. using orthogonal and non-orthogonal genome-based approaches.</title>
        <authorList>
            <person name="Bowman J.P."/>
        </authorList>
    </citation>
    <scope>NUCLEOTIDE SEQUENCE [LARGE SCALE GENOMIC DNA]</scope>
    <source>
        <strain evidence="6 7">JCM 31316</strain>
    </source>
</reference>
<organism evidence="6 7">
    <name type="scientific">Massilia pinisoli</name>
    <dbReference type="NCBI Taxonomy" id="1772194"/>
    <lineage>
        <taxon>Bacteria</taxon>
        <taxon>Pseudomonadati</taxon>
        <taxon>Pseudomonadota</taxon>
        <taxon>Betaproteobacteria</taxon>
        <taxon>Burkholderiales</taxon>
        <taxon>Oxalobacteraceae</taxon>
        <taxon>Telluria group</taxon>
        <taxon>Massilia</taxon>
    </lineage>
</organism>
<dbReference type="RefSeq" id="WP_258818086.1">
    <property type="nucleotide sequence ID" value="NZ_JANUGW010000013.1"/>
</dbReference>